<organism evidence="2 3">
    <name type="scientific">Streptomyces spectabilis</name>
    <dbReference type="NCBI Taxonomy" id="68270"/>
    <lineage>
        <taxon>Bacteria</taxon>
        <taxon>Bacillati</taxon>
        <taxon>Actinomycetota</taxon>
        <taxon>Actinomycetes</taxon>
        <taxon>Kitasatosporales</taxon>
        <taxon>Streptomycetaceae</taxon>
        <taxon>Streptomyces</taxon>
    </lineage>
</organism>
<protein>
    <submittedName>
        <fullName evidence="2">Uncharacterized protein</fullName>
    </submittedName>
</protein>
<name>A0A7W8EY43_STRST</name>
<dbReference type="AlphaFoldDB" id="A0A7W8EY43"/>
<evidence type="ECO:0000313" key="2">
    <source>
        <dbReference type="EMBL" id="MBB5109737.1"/>
    </source>
</evidence>
<gene>
    <name evidence="2" type="ORF">FHS40_008867</name>
</gene>
<sequence>MVHRQQGNGQVGGEYSSPGDPGNPMPEEAVLPEDLEEDEEPPEEEPPQEPGSGG</sequence>
<proteinExistence type="predicted"/>
<evidence type="ECO:0000256" key="1">
    <source>
        <dbReference type="SAM" id="MobiDB-lite"/>
    </source>
</evidence>
<reference evidence="2 3" key="1">
    <citation type="submission" date="2020-08" db="EMBL/GenBank/DDBJ databases">
        <title>Genomic Encyclopedia of Type Strains, Phase III (KMG-III): the genomes of soil and plant-associated and newly described type strains.</title>
        <authorList>
            <person name="Whitman W."/>
        </authorList>
    </citation>
    <scope>NUCLEOTIDE SEQUENCE [LARGE SCALE GENOMIC DNA]</scope>
    <source>
        <strain evidence="2 3">CECT 3146</strain>
    </source>
</reference>
<evidence type="ECO:0000313" key="3">
    <source>
        <dbReference type="Proteomes" id="UP000549009"/>
    </source>
</evidence>
<keyword evidence="3" id="KW-1185">Reference proteome</keyword>
<comment type="caution">
    <text evidence="2">The sequence shown here is derived from an EMBL/GenBank/DDBJ whole genome shotgun (WGS) entry which is preliminary data.</text>
</comment>
<accession>A0A7W8EY43</accession>
<dbReference type="Proteomes" id="UP000549009">
    <property type="component" value="Unassembled WGS sequence"/>
</dbReference>
<feature type="region of interest" description="Disordered" evidence="1">
    <location>
        <begin position="1"/>
        <end position="54"/>
    </location>
</feature>
<feature type="compositionally biased region" description="Acidic residues" evidence="1">
    <location>
        <begin position="30"/>
        <end position="47"/>
    </location>
</feature>
<dbReference type="EMBL" id="JACHJD010000036">
    <property type="protein sequence ID" value="MBB5109737.1"/>
    <property type="molecule type" value="Genomic_DNA"/>
</dbReference>
<dbReference type="RefSeq" id="WP_184926730.1">
    <property type="nucleotide sequence ID" value="NZ_BMSQ01000042.1"/>
</dbReference>